<accession>A0A5C2S689</accession>
<reference evidence="2" key="1">
    <citation type="journal article" date="2018" name="Genome Biol. Evol.">
        <title>Genomics and development of Lentinus tigrinus, a white-rot wood-decaying mushroom with dimorphic fruiting bodies.</title>
        <authorList>
            <person name="Wu B."/>
            <person name="Xu Z."/>
            <person name="Knudson A."/>
            <person name="Carlson A."/>
            <person name="Chen N."/>
            <person name="Kovaka S."/>
            <person name="LaButti K."/>
            <person name="Lipzen A."/>
            <person name="Pennachio C."/>
            <person name="Riley R."/>
            <person name="Schakwitz W."/>
            <person name="Umezawa K."/>
            <person name="Ohm R.A."/>
            <person name="Grigoriev I.V."/>
            <person name="Nagy L.G."/>
            <person name="Gibbons J."/>
            <person name="Hibbett D."/>
        </authorList>
    </citation>
    <scope>NUCLEOTIDE SEQUENCE [LARGE SCALE GENOMIC DNA]</scope>
    <source>
        <strain evidence="2">ALCF2SS1-6</strain>
    </source>
</reference>
<dbReference type="OrthoDB" id="3218552at2759"/>
<name>A0A5C2S689_9APHY</name>
<evidence type="ECO:0000313" key="2">
    <source>
        <dbReference type="EMBL" id="RPD59345.1"/>
    </source>
</evidence>
<feature type="compositionally biased region" description="Acidic residues" evidence="1">
    <location>
        <begin position="349"/>
        <end position="358"/>
    </location>
</feature>
<dbReference type="AlphaFoldDB" id="A0A5C2S689"/>
<dbReference type="EMBL" id="ML122270">
    <property type="protein sequence ID" value="RPD59345.1"/>
    <property type="molecule type" value="Genomic_DNA"/>
</dbReference>
<feature type="region of interest" description="Disordered" evidence="1">
    <location>
        <begin position="345"/>
        <end position="364"/>
    </location>
</feature>
<keyword evidence="3" id="KW-1185">Reference proteome</keyword>
<feature type="region of interest" description="Disordered" evidence="1">
    <location>
        <begin position="1"/>
        <end position="27"/>
    </location>
</feature>
<evidence type="ECO:0000256" key="1">
    <source>
        <dbReference type="SAM" id="MobiDB-lite"/>
    </source>
</evidence>
<dbReference type="Proteomes" id="UP000313359">
    <property type="component" value="Unassembled WGS sequence"/>
</dbReference>
<evidence type="ECO:0000313" key="3">
    <source>
        <dbReference type="Proteomes" id="UP000313359"/>
    </source>
</evidence>
<dbReference type="STRING" id="1328759.A0A5C2S689"/>
<protein>
    <submittedName>
        <fullName evidence="2">Uncharacterized protein</fullName>
    </submittedName>
</protein>
<sequence length="364" mass="41603">MQKDDTSVVPRRSAQAVTPLKTNPKRKREGRLVAVERDKRADYDEFMIELKAHLEAVASMTLEKRIWEIYQHTSNADLLRLKWPLHLAFHMIPIPLTTPVKTIKGQRSARKAPRDERRYKEAYRMLLLEMFPASLGFYVREEVLATEEHHQSDAVDTGILFVIVWKDMPLLMVEFKDPDVLNPKSGRVKADAQMRRRLRVAVQEMVPGITSVYGLSAIGLNVRFYYAYKRADDKLIIIPAPVKEPADPTCLPSKDYLADQWLMKITDSKAVAMLRQIRRDIIAMVRAALEQAPAVLEEMLKLKLCDVDVDAAVAEREKTRLLLKALDTDVAVPFEGNAYVETYGIPEGEVTDNEDDNQGEYSHE</sequence>
<proteinExistence type="predicted"/>
<gene>
    <name evidence="2" type="ORF">L227DRAFT_611959</name>
</gene>
<organism evidence="2 3">
    <name type="scientific">Lentinus tigrinus ALCF2SS1-6</name>
    <dbReference type="NCBI Taxonomy" id="1328759"/>
    <lineage>
        <taxon>Eukaryota</taxon>
        <taxon>Fungi</taxon>
        <taxon>Dikarya</taxon>
        <taxon>Basidiomycota</taxon>
        <taxon>Agaricomycotina</taxon>
        <taxon>Agaricomycetes</taxon>
        <taxon>Polyporales</taxon>
        <taxon>Polyporaceae</taxon>
        <taxon>Lentinus</taxon>
    </lineage>
</organism>